<evidence type="ECO:0000256" key="3">
    <source>
        <dbReference type="ARBA" id="ARBA00022448"/>
    </source>
</evidence>
<dbReference type="Pfam" id="PF13609">
    <property type="entry name" value="Porin_4"/>
    <property type="match status" value="1"/>
</dbReference>
<comment type="subcellular location">
    <subcellularLocation>
        <location evidence="1">Cell outer membrane</location>
        <topology evidence="1">Multi-pass membrane protein</topology>
    </subcellularLocation>
</comment>
<dbReference type="GO" id="GO:0015288">
    <property type="term" value="F:porin activity"/>
    <property type="evidence" value="ECO:0007669"/>
    <property type="project" value="UniProtKB-KW"/>
</dbReference>
<evidence type="ECO:0000259" key="11">
    <source>
        <dbReference type="Pfam" id="PF13609"/>
    </source>
</evidence>
<keyword evidence="3" id="KW-0813">Transport</keyword>
<comment type="caution">
    <text evidence="12">The sequence shown here is derived from an EMBL/GenBank/DDBJ whole genome shotgun (WGS) entry which is preliminary data.</text>
</comment>
<evidence type="ECO:0000256" key="7">
    <source>
        <dbReference type="ARBA" id="ARBA00023065"/>
    </source>
</evidence>
<keyword evidence="5" id="KW-0812">Transmembrane</keyword>
<evidence type="ECO:0000256" key="5">
    <source>
        <dbReference type="ARBA" id="ARBA00022692"/>
    </source>
</evidence>
<name>A0A6N6W2N7_9BURK</name>
<proteinExistence type="predicted"/>
<evidence type="ECO:0000256" key="2">
    <source>
        <dbReference type="ARBA" id="ARBA00011233"/>
    </source>
</evidence>
<evidence type="ECO:0000256" key="4">
    <source>
        <dbReference type="ARBA" id="ARBA00022452"/>
    </source>
</evidence>
<dbReference type="CDD" id="cd00342">
    <property type="entry name" value="gram_neg_porins"/>
    <property type="match status" value="1"/>
</dbReference>
<keyword evidence="7" id="KW-0406">Ion transport</keyword>
<dbReference type="EMBL" id="VOSW01000117">
    <property type="protein sequence ID" value="KAE8754646.1"/>
    <property type="molecule type" value="Genomic_DNA"/>
</dbReference>
<comment type="subunit">
    <text evidence="2">Homotrimer.</text>
</comment>
<sequence length="367" mass="38479">MIAHPAFAQSQVTLYGVADDGFSFTNNQAGGHAYQMVNGALGSSKFGFLVKEDIGNGYKVISVLENGFDINSGKLNNGGRLFGRQAYVGVDGPYGQVRLGRQYDLVLDSLIPLASGAKFGGILATRAGDVDNAWGDYSFSNSIKYLSPSLGGVRLGALVSLGGVSGDFGNGLKYSFNAGYTGGPVTINAVFSRVNNPATSIYDATAGPTENGTFANPITNPIYSGYVSARRYQTIGAGGNLALGDATLGVVYTNVQFIDVVRTSSTPFSGTAHFNTTEVNATYRITPALLVGSSYSFTFAGDADYGQLNAGAQYSLSKRTSLYLVSAWQHAIGINSLGKRAVAALTFVSPSSNQNQVAVRLGIRQTF</sequence>
<organism evidence="12 13">
    <name type="scientific">Paraburkholderia madseniana</name>
    <dbReference type="NCBI Taxonomy" id="2599607"/>
    <lineage>
        <taxon>Bacteria</taxon>
        <taxon>Pseudomonadati</taxon>
        <taxon>Pseudomonadota</taxon>
        <taxon>Betaproteobacteria</taxon>
        <taxon>Burkholderiales</taxon>
        <taxon>Burkholderiaceae</taxon>
        <taxon>Paraburkholderia</taxon>
    </lineage>
</organism>
<keyword evidence="8" id="KW-0626">Porin</keyword>
<keyword evidence="4" id="KW-1134">Transmembrane beta strand</keyword>
<dbReference type="InterPro" id="IPR023614">
    <property type="entry name" value="Porin_dom_sf"/>
</dbReference>
<dbReference type="GO" id="GO:0009279">
    <property type="term" value="C:cell outer membrane"/>
    <property type="evidence" value="ECO:0007669"/>
    <property type="project" value="UniProtKB-SubCell"/>
</dbReference>
<dbReference type="AlphaFoldDB" id="A0A6N6W2N7"/>
<evidence type="ECO:0000256" key="6">
    <source>
        <dbReference type="ARBA" id="ARBA00022729"/>
    </source>
</evidence>
<evidence type="ECO:0000313" key="12">
    <source>
        <dbReference type="EMBL" id="KAE8754646.1"/>
    </source>
</evidence>
<dbReference type="InterPro" id="IPR033900">
    <property type="entry name" value="Gram_neg_porin_domain"/>
</dbReference>
<dbReference type="InterPro" id="IPR002299">
    <property type="entry name" value="Porin_Neis"/>
</dbReference>
<gene>
    <name evidence="12" type="ORF">FSO04_38600</name>
</gene>
<evidence type="ECO:0000256" key="1">
    <source>
        <dbReference type="ARBA" id="ARBA00004571"/>
    </source>
</evidence>
<protein>
    <submittedName>
        <fullName evidence="12">Porin</fullName>
    </submittedName>
</protein>
<dbReference type="GO" id="GO:0006811">
    <property type="term" value="P:monoatomic ion transport"/>
    <property type="evidence" value="ECO:0007669"/>
    <property type="project" value="UniProtKB-KW"/>
</dbReference>
<dbReference type="PANTHER" id="PTHR34501">
    <property type="entry name" value="PROTEIN YDDL-RELATED"/>
    <property type="match status" value="1"/>
</dbReference>
<keyword evidence="6" id="KW-0732">Signal</keyword>
<dbReference type="Gene3D" id="2.40.160.10">
    <property type="entry name" value="Porin"/>
    <property type="match status" value="1"/>
</dbReference>
<dbReference type="OrthoDB" id="8982743at2"/>
<dbReference type="SUPFAM" id="SSF56935">
    <property type="entry name" value="Porins"/>
    <property type="match status" value="1"/>
</dbReference>
<dbReference type="PANTHER" id="PTHR34501:SF9">
    <property type="entry name" value="MAJOR OUTER MEMBRANE PROTEIN P.IA"/>
    <property type="match status" value="1"/>
</dbReference>
<dbReference type="Proteomes" id="UP000463700">
    <property type="component" value="Unassembled WGS sequence"/>
</dbReference>
<keyword evidence="10" id="KW-0998">Cell outer membrane</keyword>
<accession>A0A6N6W2N7</accession>
<dbReference type="InterPro" id="IPR050298">
    <property type="entry name" value="Gram-neg_bact_OMP"/>
</dbReference>
<evidence type="ECO:0000313" key="13">
    <source>
        <dbReference type="Proteomes" id="UP000463700"/>
    </source>
</evidence>
<evidence type="ECO:0000256" key="9">
    <source>
        <dbReference type="ARBA" id="ARBA00023136"/>
    </source>
</evidence>
<feature type="domain" description="Porin" evidence="11">
    <location>
        <begin position="2"/>
        <end position="325"/>
    </location>
</feature>
<dbReference type="PRINTS" id="PR00184">
    <property type="entry name" value="NEISSPPORIN"/>
</dbReference>
<dbReference type="GO" id="GO:0046930">
    <property type="term" value="C:pore complex"/>
    <property type="evidence" value="ECO:0007669"/>
    <property type="project" value="UniProtKB-KW"/>
</dbReference>
<keyword evidence="9" id="KW-0472">Membrane</keyword>
<reference evidence="12 13" key="1">
    <citation type="journal article" date="2020" name="Int. J. Syst. Evol. Microbiol.">
        <title>Paraburkholderia madseniana sp. nov., a phenolic acid-degrading bacterium isolated from acidic forest soil.</title>
        <authorList>
            <person name="Wilhelm R.C."/>
            <person name="Murphy S.J.L."/>
            <person name="Feriancek N.M."/>
            <person name="Karasz D.C."/>
            <person name="DeRito C.M."/>
            <person name="Newman J.D."/>
            <person name="Buckley D.H."/>
        </authorList>
    </citation>
    <scope>NUCLEOTIDE SEQUENCE [LARGE SCALE GENOMIC DNA]</scope>
    <source>
        <strain evidence="12 13">RP11</strain>
    </source>
</reference>
<evidence type="ECO:0000256" key="8">
    <source>
        <dbReference type="ARBA" id="ARBA00023114"/>
    </source>
</evidence>
<evidence type="ECO:0000256" key="10">
    <source>
        <dbReference type="ARBA" id="ARBA00023237"/>
    </source>
</evidence>